<accession>B4GQ08</accession>
<proteinExistence type="predicted"/>
<dbReference type="EMBL" id="CH479187">
    <property type="protein sequence ID" value="EDW39680.1"/>
    <property type="molecule type" value="Genomic_DNA"/>
</dbReference>
<evidence type="ECO:0000313" key="3">
    <source>
        <dbReference type="Proteomes" id="UP000008744"/>
    </source>
</evidence>
<feature type="transmembrane region" description="Helical" evidence="1">
    <location>
        <begin position="6"/>
        <end position="24"/>
    </location>
</feature>
<keyword evidence="1" id="KW-0812">Transmembrane</keyword>
<protein>
    <submittedName>
        <fullName evidence="2">GL14935</fullName>
    </submittedName>
</protein>
<evidence type="ECO:0000256" key="1">
    <source>
        <dbReference type="SAM" id="Phobius"/>
    </source>
</evidence>
<dbReference type="AlphaFoldDB" id="B4GQ08"/>
<reference evidence="2 3" key="1">
    <citation type="journal article" date="2007" name="Nature">
        <title>Evolution of genes and genomes on the Drosophila phylogeny.</title>
        <authorList>
            <consortium name="Drosophila 12 Genomes Consortium"/>
            <person name="Clark A.G."/>
            <person name="Eisen M.B."/>
            <person name="Smith D.R."/>
            <person name="Bergman C.M."/>
            <person name="Oliver B."/>
            <person name="Markow T.A."/>
            <person name="Kaufman T.C."/>
            <person name="Kellis M."/>
            <person name="Gelbart W."/>
            <person name="Iyer V.N."/>
            <person name="Pollard D.A."/>
            <person name="Sackton T.B."/>
            <person name="Larracuente A.M."/>
            <person name="Singh N.D."/>
            <person name="Abad J.P."/>
            <person name="Abt D.N."/>
            <person name="Adryan B."/>
            <person name="Aguade M."/>
            <person name="Akashi H."/>
            <person name="Anderson W.W."/>
            <person name="Aquadro C.F."/>
            <person name="Ardell D.H."/>
            <person name="Arguello R."/>
            <person name="Artieri C.G."/>
            <person name="Barbash D.A."/>
            <person name="Barker D."/>
            <person name="Barsanti P."/>
            <person name="Batterham P."/>
            <person name="Batzoglou S."/>
            <person name="Begun D."/>
            <person name="Bhutkar A."/>
            <person name="Blanco E."/>
            <person name="Bosak S.A."/>
            <person name="Bradley R.K."/>
            <person name="Brand A.D."/>
            <person name="Brent M.R."/>
            <person name="Brooks A.N."/>
            <person name="Brown R.H."/>
            <person name="Butlin R.K."/>
            <person name="Caggese C."/>
            <person name="Calvi B.R."/>
            <person name="Bernardo de Carvalho A."/>
            <person name="Caspi A."/>
            <person name="Castrezana S."/>
            <person name="Celniker S.E."/>
            <person name="Chang J.L."/>
            <person name="Chapple C."/>
            <person name="Chatterji S."/>
            <person name="Chinwalla A."/>
            <person name="Civetta A."/>
            <person name="Clifton S.W."/>
            <person name="Comeron J.M."/>
            <person name="Costello J.C."/>
            <person name="Coyne J.A."/>
            <person name="Daub J."/>
            <person name="David R.G."/>
            <person name="Delcher A.L."/>
            <person name="Delehaunty K."/>
            <person name="Do C.B."/>
            <person name="Ebling H."/>
            <person name="Edwards K."/>
            <person name="Eickbush T."/>
            <person name="Evans J.D."/>
            <person name="Filipski A."/>
            <person name="Findeiss S."/>
            <person name="Freyhult E."/>
            <person name="Fulton L."/>
            <person name="Fulton R."/>
            <person name="Garcia A.C."/>
            <person name="Gardiner A."/>
            <person name="Garfield D.A."/>
            <person name="Garvin B.E."/>
            <person name="Gibson G."/>
            <person name="Gilbert D."/>
            <person name="Gnerre S."/>
            <person name="Godfrey J."/>
            <person name="Good R."/>
            <person name="Gotea V."/>
            <person name="Gravely B."/>
            <person name="Greenberg A.J."/>
            <person name="Griffiths-Jones S."/>
            <person name="Gross S."/>
            <person name="Guigo R."/>
            <person name="Gustafson E.A."/>
            <person name="Haerty W."/>
            <person name="Hahn M.W."/>
            <person name="Halligan D.L."/>
            <person name="Halpern A.L."/>
            <person name="Halter G.M."/>
            <person name="Han M.V."/>
            <person name="Heger A."/>
            <person name="Hillier L."/>
            <person name="Hinrichs A.S."/>
            <person name="Holmes I."/>
            <person name="Hoskins R.A."/>
            <person name="Hubisz M.J."/>
            <person name="Hultmark D."/>
            <person name="Huntley M.A."/>
            <person name="Jaffe D.B."/>
            <person name="Jagadeeshan S."/>
            <person name="Jeck W.R."/>
            <person name="Johnson J."/>
            <person name="Jones C.D."/>
            <person name="Jordan W.C."/>
            <person name="Karpen G.H."/>
            <person name="Kataoka E."/>
            <person name="Keightley P.D."/>
            <person name="Kheradpour P."/>
            <person name="Kirkness E.F."/>
            <person name="Koerich L.B."/>
            <person name="Kristiansen K."/>
            <person name="Kudrna D."/>
            <person name="Kulathinal R.J."/>
            <person name="Kumar S."/>
            <person name="Kwok R."/>
            <person name="Lander E."/>
            <person name="Langley C.H."/>
            <person name="Lapoint R."/>
            <person name="Lazzaro B.P."/>
            <person name="Lee S.J."/>
            <person name="Levesque L."/>
            <person name="Li R."/>
            <person name="Lin C.F."/>
            <person name="Lin M.F."/>
            <person name="Lindblad-Toh K."/>
            <person name="Llopart A."/>
            <person name="Long M."/>
            <person name="Low L."/>
            <person name="Lozovsky E."/>
            <person name="Lu J."/>
            <person name="Luo M."/>
            <person name="Machado C.A."/>
            <person name="Makalowski W."/>
            <person name="Marzo M."/>
            <person name="Matsuda M."/>
            <person name="Matzkin L."/>
            <person name="McAllister B."/>
            <person name="McBride C.S."/>
            <person name="McKernan B."/>
            <person name="McKernan K."/>
            <person name="Mendez-Lago M."/>
            <person name="Minx P."/>
            <person name="Mollenhauer M.U."/>
            <person name="Montooth K."/>
            <person name="Mount S.M."/>
            <person name="Mu X."/>
            <person name="Myers E."/>
            <person name="Negre B."/>
            <person name="Newfeld S."/>
            <person name="Nielsen R."/>
            <person name="Noor M.A."/>
            <person name="O'Grady P."/>
            <person name="Pachter L."/>
            <person name="Papaceit M."/>
            <person name="Parisi M.J."/>
            <person name="Parisi M."/>
            <person name="Parts L."/>
            <person name="Pedersen J.S."/>
            <person name="Pesole G."/>
            <person name="Phillippy A.M."/>
            <person name="Ponting C.P."/>
            <person name="Pop M."/>
            <person name="Porcelli D."/>
            <person name="Powell J.R."/>
            <person name="Prohaska S."/>
            <person name="Pruitt K."/>
            <person name="Puig M."/>
            <person name="Quesneville H."/>
            <person name="Ram K.R."/>
            <person name="Rand D."/>
            <person name="Rasmussen M.D."/>
            <person name="Reed L.K."/>
            <person name="Reenan R."/>
            <person name="Reily A."/>
            <person name="Remington K.A."/>
            <person name="Rieger T.T."/>
            <person name="Ritchie M.G."/>
            <person name="Robin C."/>
            <person name="Rogers Y.H."/>
            <person name="Rohde C."/>
            <person name="Rozas J."/>
            <person name="Rubenfield M.J."/>
            <person name="Ruiz A."/>
            <person name="Russo S."/>
            <person name="Salzberg S.L."/>
            <person name="Sanchez-Gracia A."/>
            <person name="Saranga D.J."/>
            <person name="Sato H."/>
            <person name="Schaeffer S.W."/>
            <person name="Schatz M.C."/>
            <person name="Schlenke T."/>
            <person name="Schwartz R."/>
            <person name="Segarra C."/>
            <person name="Singh R.S."/>
            <person name="Sirot L."/>
            <person name="Sirota M."/>
            <person name="Sisneros N.B."/>
            <person name="Smith C.D."/>
            <person name="Smith T.F."/>
            <person name="Spieth J."/>
            <person name="Stage D.E."/>
            <person name="Stark A."/>
            <person name="Stephan W."/>
            <person name="Strausberg R.L."/>
            <person name="Strempel S."/>
            <person name="Sturgill D."/>
            <person name="Sutton G."/>
            <person name="Sutton G.G."/>
            <person name="Tao W."/>
            <person name="Teichmann S."/>
            <person name="Tobari Y.N."/>
            <person name="Tomimura Y."/>
            <person name="Tsolas J.M."/>
            <person name="Valente V.L."/>
            <person name="Venter E."/>
            <person name="Venter J.C."/>
            <person name="Vicario S."/>
            <person name="Vieira F.G."/>
            <person name="Vilella A.J."/>
            <person name="Villasante A."/>
            <person name="Walenz B."/>
            <person name="Wang J."/>
            <person name="Wasserman M."/>
            <person name="Watts T."/>
            <person name="Wilson D."/>
            <person name="Wilson R.K."/>
            <person name="Wing R.A."/>
            <person name="Wolfner M.F."/>
            <person name="Wong A."/>
            <person name="Wong G.K."/>
            <person name="Wu C.I."/>
            <person name="Wu G."/>
            <person name="Yamamoto D."/>
            <person name="Yang H.P."/>
            <person name="Yang S.P."/>
            <person name="Yorke J.A."/>
            <person name="Yoshida K."/>
            <person name="Zdobnov E."/>
            <person name="Zhang P."/>
            <person name="Zhang Y."/>
            <person name="Zimin A.V."/>
            <person name="Baldwin J."/>
            <person name="Abdouelleil A."/>
            <person name="Abdulkadir J."/>
            <person name="Abebe A."/>
            <person name="Abera B."/>
            <person name="Abreu J."/>
            <person name="Acer S.C."/>
            <person name="Aftuck L."/>
            <person name="Alexander A."/>
            <person name="An P."/>
            <person name="Anderson E."/>
            <person name="Anderson S."/>
            <person name="Arachi H."/>
            <person name="Azer M."/>
            <person name="Bachantsang P."/>
            <person name="Barry A."/>
            <person name="Bayul T."/>
            <person name="Berlin A."/>
            <person name="Bessette D."/>
            <person name="Bloom T."/>
            <person name="Blye J."/>
            <person name="Boguslavskiy L."/>
            <person name="Bonnet C."/>
            <person name="Boukhgalter B."/>
            <person name="Bourzgui I."/>
            <person name="Brown A."/>
            <person name="Cahill P."/>
            <person name="Channer S."/>
            <person name="Cheshatsang Y."/>
            <person name="Chuda L."/>
            <person name="Citroen M."/>
            <person name="Collymore A."/>
            <person name="Cooke P."/>
            <person name="Costello M."/>
            <person name="D'Aco K."/>
            <person name="Daza R."/>
            <person name="De Haan G."/>
            <person name="DeGray S."/>
            <person name="DeMaso C."/>
            <person name="Dhargay N."/>
            <person name="Dooley K."/>
            <person name="Dooley E."/>
            <person name="Doricent M."/>
            <person name="Dorje P."/>
            <person name="Dorjee K."/>
            <person name="Dupes A."/>
            <person name="Elong R."/>
            <person name="Falk J."/>
            <person name="Farina A."/>
            <person name="Faro S."/>
            <person name="Ferguson D."/>
            <person name="Fisher S."/>
            <person name="Foley C.D."/>
            <person name="Franke A."/>
            <person name="Friedrich D."/>
            <person name="Gadbois L."/>
            <person name="Gearin G."/>
            <person name="Gearin C.R."/>
            <person name="Giannoukos G."/>
            <person name="Goode T."/>
            <person name="Graham J."/>
            <person name="Grandbois E."/>
            <person name="Grewal S."/>
            <person name="Gyaltsen K."/>
            <person name="Hafez N."/>
            <person name="Hagos B."/>
            <person name="Hall J."/>
            <person name="Henson C."/>
            <person name="Hollinger A."/>
            <person name="Honan T."/>
            <person name="Huard M.D."/>
            <person name="Hughes L."/>
            <person name="Hurhula B."/>
            <person name="Husby M.E."/>
            <person name="Kamat A."/>
            <person name="Kanga B."/>
            <person name="Kashin S."/>
            <person name="Khazanovich D."/>
            <person name="Kisner P."/>
            <person name="Lance K."/>
            <person name="Lara M."/>
            <person name="Lee W."/>
            <person name="Lennon N."/>
            <person name="Letendre F."/>
            <person name="LeVine R."/>
            <person name="Lipovsky A."/>
            <person name="Liu X."/>
            <person name="Liu J."/>
            <person name="Liu S."/>
            <person name="Lokyitsang T."/>
            <person name="Lokyitsang Y."/>
            <person name="Lubonja R."/>
            <person name="Lui A."/>
            <person name="MacDonald P."/>
            <person name="Magnisalis V."/>
            <person name="Maru K."/>
            <person name="Matthews C."/>
            <person name="McCusker W."/>
            <person name="McDonough S."/>
            <person name="Mehta T."/>
            <person name="Meldrim J."/>
            <person name="Meneus L."/>
            <person name="Mihai O."/>
            <person name="Mihalev A."/>
            <person name="Mihova T."/>
            <person name="Mittelman R."/>
            <person name="Mlenga V."/>
            <person name="Montmayeur A."/>
            <person name="Mulrain L."/>
            <person name="Navidi A."/>
            <person name="Naylor J."/>
            <person name="Negash T."/>
            <person name="Nguyen T."/>
            <person name="Nguyen N."/>
            <person name="Nicol R."/>
            <person name="Norbu C."/>
            <person name="Norbu N."/>
            <person name="Novod N."/>
            <person name="O'Neill B."/>
            <person name="Osman S."/>
            <person name="Markiewicz E."/>
            <person name="Oyono O.L."/>
            <person name="Patti C."/>
            <person name="Phunkhang P."/>
            <person name="Pierre F."/>
            <person name="Priest M."/>
            <person name="Raghuraman S."/>
            <person name="Rege F."/>
            <person name="Reyes R."/>
            <person name="Rise C."/>
            <person name="Rogov P."/>
            <person name="Ross K."/>
            <person name="Ryan E."/>
            <person name="Settipalli S."/>
            <person name="Shea T."/>
            <person name="Sherpa N."/>
            <person name="Shi L."/>
            <person name="Shih D."/>
            <person name="Sparrow T."/>
            <person name="Spaulding J."/>
            <person name="Stalker J."/>
            <person name="Stange-Thomann N."/>
            <person name="Stavropoulos S."/>
            <person name="Stone C."/>
            <person name="Strader C."/>
            <person name="Tesfaye S."/>
            <person name="Thomson T."/>
            <person name="Thoulutsang Y."/>
            <person name="Thoulutsang D."/>
            <person name="Topham K."/>
            <person name="Topping I."/>
            <person name="Tsamla T."/>
            <person name="Vassiliev H."/>
            <person name="Vo A."/>
            <person name="Wangchuk T."/>
            <person name="Wangdi T."/>
            <person name="Weiand M."/>
            <person name="Wilkinson J."/>
            <person name="Wilson A."/>
            <person name="Yadav S."/>
            <person name="Young G."/>
            <person name="Yu Q."/>
            <person name="Zembek L."/>
            <person name="Zhong D."/>
            <person name="Zimmer A."/>
            <person name="Zwirko Z."/>
            <person name="Jaffe D.B."/>
            <person name="Alvarez P."/>
            <person name="Brockman W."/>
            <person name="Butler J."/>
            <person name="Chin C."/>
            <person name="Gnerre S."/>
            <person name="Grabherr M."/>
            <person name="Kleber M."/>
            <person name="Mauceli E."/>
            <person name="MacCallum I."/>
        </authorList>
    </citation>
    <scope>NUCLEOTIDE SEQUENCE [LARGE SCALE GENOMIC DNA]</scope>
    <source>
        <strain evidence="3">MSH-3 / Tucson 14011-0111.49</strain>
    </source>
</reference>
<name>B4GQ08_DROPE</name>
<keyword evidence="3" id="KW-1185">Reference proteome</keyword>
<gene>
    <name evidence="2" type="primary">Dper\GL14935</name>
    <name evidence="2" type="ORF">Dper_GL14935</name>
</gene>
<evidence type="ECO:0000313" key="2">
    <source>
        <dbReference type="EMBL" id="EDW39680.1"/>
    </source>
</evidence>
<dbReference type="Proteomes" id="UP000008744">
    <property type="component" value="Unassembled WGS sequence"/>
</dbReference>
<sequence length="104" mass="11342">MRKANGTGPISIFIILLLPVTIIIDRKGRWDWIASGGGLRAEQTDGEKSLIGDLCGGGSQRSCLEMIMIRTPLSFIRALARARAVPLSFVESRRSAVVCSGLWR</sequence>
<keyword evidence="1" id="KW-0472">Membrane</keyword>
<dbReference type="HOGENOM" id="CLU_2252807_0_0_1"/>
<keyword evidence="1" id="KW-1133">Transmembrane helix</keyword>
<organism evidence="3">
    <name type="scientific">Drosophila persimilis</name>
    <name type="common">Fruit fly</name>
    <dbReference type="NCBI Taxonomy" id="7234"/>
    <lineage>
        <taxon>Eukaryota</taxon>
        <taxon>Metazoa</taxon>
        <taxon>Ecdysozoa</taxon>
        <taxon>Arthropoda</taxon>
        <taxon>Hexapoda</taxon>
        <taxon>Insecta</taxon>
        <taxon>Pterygota</taxon>
        <taxon>Neoptera</taxon>
        <taxon>Endopterygota</taxon>
        <taxon>Diptera</taxon>
        <taxon>Brachycera</taxon>
        <taxon>Muscomorpha</taxon>
        <taxon>Ephydroidea</taxon>
        <taxon>Drosophilidae</taxon>
        <taxon>Drosophila</taxon>
        <taxon>Sophophora</taxon>
    </lineage>
</organism>